<sequence length="359" mass="41848">MEPLKNLYNKTLLNNLASEIEKQHAAFDKKSFKKKVFDQYWEDKELKQRMRHITESLHQHLPSNYKKSIKILKPVAEKFKGFEYMFFQDYVECYGLDDFDTSIDALAHFTKYASSEFAVRAFILQDEKRMMKQMLSWAKSDNHHVRRLASEGCRPRLPWAISLPVFKKKPAPVLPVLKILMFDDSEYVRRSVANNLNDIAKDNPKIVTSLAQQWLGKDLNTDRLIKHACRTLLKQGDQKTLSLFGYAKAEHVKVNHFNTQSKVAMGDKLSFSFTLNSQKKQLGKCRIEFAIDFVKANGSLSRKVFKISEADYKDKEKHISKYFSFKLISTRRYYSGVHVLTIIINGIDQVSKHFKLDTQ</sequence>
<evidence type="ECO:0000313" key="1">
    <source>
        <dbReference type="EMBL" id="VAW50675.1"/>
    </source>
</evidence>
<dbReference type="Gene3D" id="1.25.40.290">
    <property type="entry name" value="ARM repeat domains"/>
    <property type="match status" value="1"/>
</dbReference>
<protein>
    <submittedName>
        <fullName evidence="1">DNA alkylation repair enzyme</fullName>
    </submittedName>
</protein>
<name>A0A3B0W472_9ZZZZ</name>
<dbReference type="SUPFAM" id="SSF48371">
    <property type="entry name" value="ARM repeat"/>
    <property type="match status" value="1"/>
</dbReference>
<accession>A0A3B0W472</accession>
<dbReference type="EMBL" id="UOFE01000006">
    <property type="protein sequence ID" value="VAW50675.1"/>
    <property type="molecule type" value="Genomic_DNA"/>
</dbReference>
<dbReference type="AlphaFoldDB" id="A0A3B0W472"/>
<gene>
    <name evidence="1" type="ORF">MNBD_GAMMA05-2603</name>
</gene>
<reference evidence="1" key="1">
    <citation type="submission" date="2018-06" db="EMBL/GenBank/DDBJ databases">
        <authorList>
            <person name="Zhirakovskaya E."/>
        </authorList>
    </citation>
    <scope>NUCLEOTIDE SEQUENCE</scope>
</reference>
<dbReference type="InterPro" id="IPR016024">
    <property type="entry name" value="ARM-type_fold"/>
</dbReference>
<proteinExistence type="predicted"/>
<organism evidence="1">
    <name type="scientific">hydrothermal vent metagenome</name>
    <dbReference type="NCBI Taxonomy" id="652676"/>
    <lineage>
        <taxon>unclassified sequences</taxon>
        <taxon>metagenomes</taxon>
        <taxon>ecological metagenomes</taxon>
    </lineage>
</organism>